<gene>
    <name evidence="7" type="ORF">D9619_009361</name>
</gene>
<protein>
    <recommendedName>
        <fullName evidence="9">Thioredoxin-like protein</fullName>
    </recommendedName>
</protein>
<evidence type="ECO:0000256" key="2">
    <source>
        <dbReference type="ARBA" id="ARBA00004173"/>
    </source>
</evidence>
<evidence type="ECO:0000256" key="6">
    <source>
        <dbReference type="ARBA" id="ARBA00023128"/>
    </source>
</evidence>
<reference evidence="7 8" key="1">
    <citation type="journal article" date="2020" name="ISME J.">
        <title>Uncovering the hidden diversity of litter-decomposition mechanisms in mushroom-forming fungi.</title>
        <authorList>
            <person name="Floudas D."/>
            <person name="Bentzer J."/>
            <person name="Ahren D."/>
            <person name="Johansson T."/>
            <person name="Persson P."/>
            <person name="Tunlid A."/>
        </authorList>
    </citation>
    <scope>NUCLEOTIDE SEQUENCE [LARGE SCALE GENOMIC DNA]</scope>
    <source>
        <strain evidence="7 8">CBS 101986</strain>
    </source>
</reference>
<comment type="subcellular location">
    <subcellularLocation>
        <location evidence="2">Mitochondrion</location>
    </subcellularLocation>
</comment>
<comment type="caution">
    <text evidence="7">The sequence shown here is derived from an EMBL/GenBank/DDBJ whole genome shotgun (WGS) entry which is preliminary data.</text>
</comment>
<evidence type="ECO:0000313" key="7">
    <source>
        <dbReference type="EMBL" id="KAF5329540.1"/>
    </source>
</evidence>
<name>A0A8H5BTY8_9AGAR</name>
<evidence type="ECO:0000313" key="8">
    <source>
        <dbReference type="Proteomes" id="UP000567179"/>
    </source>
</evidence>
<proteinExistence type="inferred from homology"/>
<evidence type="ECO:0000256" key="1">
    <source>
        <dbReference type="ARBA" id="ARBA00002963"/>
    </source>
</evidence>
<keyword evidence="5" id="KW-0560">Oxidoreductase</keyword>
<dbReference type="Pfam" id="PF07955">
    <property type="entry name" value="DUF1687"/>
    <property type="match status" value="1"/>
</dbReference>
<dbReference type="PANTHER" id="PTHR28071:SF1">
    <property type="entry name" value="REDOX PROTEIN FMP46, MITOCHONDRIAL-RELATED"/>
    <property type="match status" value="1"/>
</dbReference>
<sequence>MFNSFKRKLPELSIFHHPSSPPSTKALGILRSSLSNAYPKDSDKGPLEFQLDVVEGPPNADQLNTILSYMPSQATSPSLVFLSVHPSAPSGAEAPSTTQAIADLAAKNPNALKWPIVVDWLDGKAAVGDVRGVESMLEHLRKRRDGEIESEKVDQPKGWFH</sequence>
<keyword evidence="8" id="KW-1185">Reference proteome</keyword>
<evidence type="ECO:0000256" key="4">
    <source>
        <dbReference type="ARBA" id="ARBA00022946"/>
    </source>
</evidence>
<dbReference type="OrthoDB" id="59229at2759"/>
<dbReference type="InterPro" id="IPR036249">
    <property type="entry name" value="Thioredoxin-like_sf"/>
</dbReference>
<dbReference type="Gene3D" id="3.40.30.10">
    <property type="entry name" value="Glutaredoxin"/>
    <property type="match status" value="1"/>
</dbReference>
<keyword evidence="6" id="KW-0496">Mitochondrion</keyword>
<comment type="function">
    <text evidence="1">Putative mitochondrial redox protein which could be involved in the reduction of small toxic molecules.</text>
</comment>
<dbReference type="GO" id="GO:0016491">
    <property type="term" value="F:oxidoreductase activity"/>
    <property type="evidence" value="ECO:0007669"/>
    <property type="project" value="UniProtKB-KW"/>
</dbReference>
<dbReference type="InterPro" id="IPR012882">
    <property type="entry name" value="Fmp46"/>
</dbReference>
<comment type="similarity">
    <text evidence="3">Belongs to the FMP46 family.</text>
</comment>
<keyword evidence="4" id="KW-0809">Transit peptide</keyword>
<organism evidence="7 8">
    <name type="scientific">Psilocybe cf. subviscida</name>
    <dbReference type="NCBI Taxonomy" id="2480587"/>
    <lineage>
        <taxon>Eukaryota</taxon>
        <taxon>Fungi</taxon>
        <taxon>Dikarya</taxon>
        <taxon>Basidiomycota</taxon>
        <taxon>Agaricomycotina</taxon>
        <taxon>Agaricomycetes</taxon>
        <taxon>Agaricomycetidae</taxon>
        <taxon>Agaricales</taxon>
        <taxon>Agaricineae</taxon>
        <taxon>Strophariaceae</taxon>
        <taxon>Psilocybe</taxon>
    </lineage>
</organism>
<dbReference type="Proteomes" id="UP000567179">
    <property type="component" value="Unassembled WGS sequence"/>
</dbReference>
<evidence type="ECO:0008006" key="9">
    <source>
        <dbReference type="Google" id="ProtNLM"/>
    </source>
</evidence>
<dbReference type="AlphaFoldDB" id="A0A8H5BTY8"/>
<dbReference type="GO" id="GO:0005739">
    <property type="term" value="C:mitochondrion"/>
    <property type="evidence" value="ECO:0007669"/>
    <property type="project" value="UniProtKB-SubCell"/>
</dbReference>
<evidence type="ECO:0000256" key="3">
    <source>
        <dbReference type="ARBA" id="ARBA00009734"/>
    </source>
</evidence>
<dbReference type="EMBL" id="JAACJJ010000002">
    <property type="protein sequence ID" value="KAF5329540.1"/>
    <property type="molecule type" value="Genomic_DNA"/>
</dbReference>
<accession>A0A8H5BTY8</accession>
<dbReference type="PANTHER" id="PTHR28071">
    <property type="entry name" value="REDOX PROTEIN FMP46, MITOCHONDRIAL-RELATED"/>
    <property type="match status" value="1"/>
</dbReference>
<evidence type="ECO:0000256" key="5">
    <source>
        <dbReference type="ARBA" id="ARBA00023002"/>
    </source>
</evidence>
<dbReference type="SUPFAM" id="SSF52833">
    <property type="entry name" value="Thioredoxin-like"/>
    <property type="match status" value="1"/>
</dbReference>